<comment type="caution">
    <text evidence="2">The sequence shown here is derived from an EMBL/GenBank/DDBJ whole genome shotgun (WGS) entry which is preliminary data.</text>
</comment>
<feature type="compositionally biased region" description="Basic and acidic residues" evidence="1">
    <location>
        <begin position="571"/>
        <end position="583"/>
    </location>
</feature>
<sequence>MVNEHGTLSFYAGNGMRNRGEAEYVEESTTGPISLPPRVFHGYLYVCKDGVDETSEAPEIWGRVRLAKSFDDSRWTSPAWKTMRVDVSAADLEPSDFDNTFAGCILAKAVMFTGEEKDSAEKPTPAPVIATTPPAEALPQPPPPQKRSRGRNLRSASQQAIPADSDEGNGNLVPPSQPALDTVKVLVEEDAQEFIGASGWCGAMSPSILKHTPKVAIKARDGNAPKPMFCHIDLLAARRLLPLGAINDCKISFRLQACNTVVDVDGIEQSPNPGLTCRYELKVDDWTLAGLPVPPVQIFVRKVIASTFGKREEVVCCFGIKTRNMDQITSTSNKYTNPNEAHVATWRSLDGRYKQQFNPADNGSVSEFWKGRPRMLVAAGFSVNPADPATVLPADKEYDGIPKIATPESRQYQVELSLLGLRDLKDHVGEPLMSPDCYLQIKTWSEDPKTTCRLELLEPGRPSELPNPTFRTAKVSKKYGEIETKVANMYDSLLGAGGHESAVQYFLGQRMILPTYSCPVIPYLQIRGQAGAPANGDVDCIVLLNDVLFQVMHPDGVKAAASVPLPLSRMSDMDPPKWSERAANRFSQDTSSLRSTLSSRSRSTTPSSPSPSTCSPARTATCSSIQTCRLAGPSRATPCSGSGRWSLRIKEP</sequence>
<feature type="region of interest" description="Disordered" evidence="1">
    <location>
        <begin position="568"/>
        <end position="618"/>
    </location>
</feature>
<accession>A0ABN9S0Q1</accession>
<feature type="region of interest" description="Disordered" evidence="1">
    <location>
        <begin position="116"/>
        <end position="177"/>
    </location>
</feature>
<feature type="compositionally biased region" description="Low complexity" evidence="1">
    <location>
        <begin position="127"/>
        <end position="138"/>
    </location>
</feature>
<evidence type="ECO:0000313" key="2">
    <source>
        <dbReference type="EMBL" id="CAK0825284.1"/>
    </source>
</evidence>
<evidence type="ECO:0000313" key="3">
    <source>
        <dbReference type="Proteomes" id="UP001189429"/>
    </source>
</evidence>
<organism evidence="2 3">
    <name type="scientific">Prorocentrum cordatum</name>
    <dbReference type="NCBI Taxonomy" id="2364126"/>
    <lineage>
        <taxon>Eukaryota</taxon>
        <taxon>Sar</taxon>
        <taxon>Alveolata</taxon>
        <taxon>Dinophyceae</taxon>
        <taxon>Prorocentrales</taxon>
        <taxon>Prorocentraceae</taxon>
        <taxon>Prorocentrum</taxon>
    </lineage>
</organism>
<proteinExistence type="predicted"/>
<evidence type="ECO:0000256" key="1">
    <source>
        <dbReference type="SAM" id="MobiDB-lite"/>
    </source>
</evidence>
<gene>
    <name evidence="2" type="ORF">PCOR1329_LOCUS25448</name>
</gene>
<dbReference type="EMBL" id="CAUYUJ010008891">
    <property type="protein sequence ID" value="CAK0825284.1"/>
    <property type="molecule type" value="Genomic_DNA"/>
</dbReference>
<protein>
    <submittedName>
        <fullName evidence="2">Uncharacterized protein</fullName>
    </submittedName>
</protein>
<reference evidence="2" key="1">
    <citation type="submission" date="2023-10" db="EMBL/GenBank/DDBJ databases">
        <authorList>
            <person name="Chen Y."/>
            <person name="Shah S."/>
            <person name="Dougan E. K."/>
            <person name="Thang M."/>
            <person name="Chan C."/>
        </authorList>
    </citation>
    <scope>NUCLEOTIDE SEQUENCE [LARGE SCALE GENOMIC DNA]</scope>
</reference>
<keyword evidence="3" id="KW-1185">Reference proteome</keyword>
<dbReference type="Proteomes" id="UP001189429">
    <property type="component" value="Unassembled WGS sequence"/>
</dbReference>
<feature type="compositionally biased region" description="Low complexity" evidence="1">
    <location>
        <begin position="590"/>
        <end position="618"/>
    </location>
</feature>
<name>A0ABN9S0Q1_9DINO</name>
<feature type="region of interest" description="Disordered" evidence="1">
    <location>
        <begin position="631"/>
        <end position="652"/>
    </location>
</feature>